<sequence length="144" mass="16920">MQDVIFFLSKHILLISIWIFCFIAAVFFITRTLLSKSKMINNFQAIKLINQDKAIVVDTRSLESFKEGHILNSINVPLKNIFLGKIKEIEIYKMFPIILVLSDTYKVNACIKKFFKYGFNRVYILKNGLYYWKTDNLPLIVNDK</sequence>
<dbReference type="AlphaFoldDB" id="A0A7U3YA47"/>
<dbReference type="SUPFAM" id="SSF52821">
    <property type="entry name" value="Rhodanese/Cell cycle control phosphatase"/>
    <property type="match status" value="1"/>
</dbReference>
<dbReference type="PROSITE" id="PS50206">
    <property type="entry name" value="RHODANESE_3"/>
    <property type="match status" value="1"/>
</dbReference>
<dbReference type="OrthoDB" id="9808735at2"/>
<accession>A0A7U3YA47</accession>
<name>A0A7U3YA47_BUCA5</name>
<reference evidence="3 4" key="1">
    <citation type="journal article" date="2009" name="Science">
        <title>The dynamics and time scale of ongoing genomic erosion in symbiotic bacteria.</title>
        <authorList>
            <person name="Moran N.A."/>
            <person name="McLaughlin H.J."/>
            <person name="Sorek R."/>
        </authorList>
    </citation>
    <scope>NUCLEOTIDE SEQUENCE [LARGE SCALE GENOMIC DNA]</scope>
    <source>
        <strain evidence="3 4">5A</strain>
    </source>
</reference>
<evidence type="ECO:0000313" key="3">
    <source>
        <dbReference type="EMBL" id="ACL30432.1"/>
    </source>
</evidence>
<feature type="transmembrane region" description="Helical" evidence="1">
    <location>
        <begin position="12"/>
        <end position="34"/>
    </location>
</feature>
<keyword evidence="1" id="KW-0812">Transmembrane</keyword>
<evidence type="ECO:0000313" key="4">
    <source>
        <dbReference type="Proteomes" id="UP000006904"/>
    </source>
</evidence>
<evidence type="ECO:0000259" key="2">
    <source>
        <dbReference type="PROSITE" id="PS50206"/>
    </source>
</evidence>
<dbReference type="KEGG" id="bap:BUAP5A_051"/>
<dbReference type="Proteomes" id="UP000006904">
    <property type="component" value="Chromosome"/>
</dbReference>
<dbReference type="RefSeq" id="WP_009874009.1">
    <property type="nucleotide sequence ID" value="NC_011833.1"/>
</dbReference>
<feature type="domain" description="Rhodanese" evidence="2">
    <location>
        <begin position="50"/>
        <end position="141"/>
    </location>
</feature>
<dbReference type="Gene3D" id="3.40.250.10">
    <property type="entry name" value="Rhodanese-like domain"/>
    <property type="match status" value="1"/>
</dbReference>
<keyword evidence="1" id="KW-0472">Membrane</keyword>
<protein>
    <submittedName>
        <fullName evidence="3">Predicted rhodanese-related sulfurtransferase (YibN)</fullName>
    </submittedName>
</protein>
<dbReference type="SMART" id="SM00450">
    <property type="entry name" value="RHOD"/>
    <property type="match status" value="1"/>
</dbReference>
<dbReference type="Pfam" id="PF00581">
    <property type="entry name" value="Rhodanese"/>
    <property type="match status" value="1"/>
</dbReference>
<proteinExistence type="predicted"/>
<keyword evidence="1" id="KW-1133">Transmembrane helix</keyword>
<dbReference type="CDD" id="cd00158">
    <property type="entry name" value="RHOD"/>
    <property type="match status" value="1"/>
</dbReference>
<dbReference type="EMBL" id="CP001161">
    <property type="protein sequence ID" value="ACL30432.1"/>
    <property type="molecule type" value="Genomic_DNA"/>
</dbReference>
<dbReference type="InterPro" id="IPR001763">
    <property type="entry name" value="Rhodanese-like_dom"/>
</dbReference>
<evidence type="ECO:0000256" key="1">
    <source>
        <dbReference type="SAM" id="Phobius"/>
    </source>
</evidence>
<gene>
    <name evidence="3" type="primary">yibN</name>
    <name evidence="3" type="ordered locus">BUAP5A_051</name>
</gene>
<dbReference type="InterPro" id="IPR036873">
    <property type="entry name" value="Rhodanese-like_dom_sf"/>
</dbReference>
<organism evidence="3 4">
    <name type="scientific">Buchnera aphidicola subsp. Acyrthosiphon pisum (strain 5A)</name>
    <dbReference type="NCBI Taxonomy" id="563178"/>
    <lineage>
        <taxon>Bacteria</taxon>
        <taxon>Pseudomonadati</taxon>
        <taxon>Pseudomonadota</taxon>
        <taxon>Gammaproteobacteria</taxon>
        <taxon>Enterobacterales</taxon>
        <taxon>Erwiniaceae</taxon>
        <taxon>Buchnera</taxon>
    </lineage>
</organism>